<proteinExistence type="predicted"/>
<protein>
    <submittedName>
        <fullName evidence="1">LRRFIP2</fullName>
    </submittedName>
</protein>
<name>A0A212C9C0_CEREH</name>
<dbReference type="Proteomes" id="UP000242450">
    <property type="component" value="Chromosome 24"/>
</dbReference>
<evidence type="ECO:0000313" key="1">
    <source>
        <dbReference type="EMBL" id="OWK02591.1"/>
    </source>
</evidence>
<feature type="non-terminal residue" evidence="1">
    <location>
        <position position="1"/>
    </location>
</feature>
<evidence type="ECO:0000313" key="2">
    <source>
        <dbReference type="Proteomes" id="UP000242450"/>
    </source>
</evidence>
<dbReference type="EMBL" id="MKHE01000024">
    <property type="protein sequence ID" value="OWK02591.1"/>
    <property type="molecule type" value="Genomic_DNA"/>
</dbReference>
<accession>A0A212C9C0</accession>
<reference evidence="1 2" key="1">
    <citation type="journal article" date="2018" name="Mol. Genet. Genomics">
        <title>The red deer Cervus elaphus genome CerEla1.0: sequencing, annotating, genes, and chromosomes.</title>
        <authorList>
            <person name="Bana N.A."/>
            <person name="Nyiri A."/>
            <person name="Nagy J."/>
            <person name="Frank K."/>
            <person name="Nagy T."/>
            <person name="Steger V."/>
            <person name="Schiller M."/>
            <person name="Lakatos P."/>
            <person name="Sugar L."/>
            <person name="Horn P."/>
            <person name="Barta E."/>
            <person name="Orosz L."/>
        </authorList>
    </citation>
    <scope>NUCLEOTIDE SEQUENCE [LARGE SCALE GENOMIC DNA]</scope>
    <source>
        <strain evidence="1">Hungarian</strain>
    </source>
</reference>
<comment type="caution">
    <text evidence="1">The sequence shown here is derived from an EMBL/GenBank/DDBJ whole genome shotgun (WGS) entry which is preliminary data.</text>
</comment>
<dbReference type="AlphaFoldDB" id="A0A212C9C0"/>
<gene>
    <name evidence="1" type="ORF">Celaphus_00010233</name>
</gene>
<sequence length="78" mass="8726">FLELSTLKKLHHFQNNFDAEWLNGISFVLQVSLYNGGFYNPYGSRTFIDDDTASVASSGCASRGRRDSVVSVFACKRI</sequence>
<organism evidence="1 2">
    <name type="scientific">Cervus elaphus hippelaphus</name>
    <name type="common">European red deer</name>
    <dbReference type="NCBI Taxonomy" id="46360"/>
    <lineage>
        <taxon>Eukaryota</taxon>
        <taxon>Metazoa</taxon>
        <taxon>Chordata</taxon>
        <taxon>Craniata</taxon>
        <taxon>Vertebrata</taxon>
        <taxon>Euteleostomi</taxon>
        <taxon>Mammalia</taxon>
        <taxon>Eutheria</taxon>
        <taxon>Laurasiatheria</taxon>
        <taxon>Artiodactyla</taxon>
        <taxon>Ruminantia</taxon>
        <taxon>Pecora</taxon>
        <taxon>Cervidae</taxon>
        <taxon>Cervinae</taxon>
        <taxon>Cervus</taxon>
    </lineage>
</organism>
<keyword evidence="2" id="KW-1185">Reference proteome</keyword>